<reference evidence="1" key="1">
    <citation type="submission" date="2017-08" db="EMBL/GenBank/DDBJ databases">
        <authorList>
            <person name="Imhoff J.F."/>
            <person name="Rahn T."/>
            <person name="Kuenzel S."/>
            <person name="Neulinger S.C."/>
        </authorList>
    </citation>
    <scope>NUCLEOTIDE SEQUENCE</scope>
    <source>
        <strain evidence="1">DSM 9154</strain>
    </source>
</reference>
<comment type="caution">
    <text evidence="1">The sequence shown here is derived from an EMBL/GenBank/DDBJ whole genome shotgun (WGS) entry which is preliminary data.</text>
</comment>
<dbReference type="EMBL" id="NRRE01000026">
    <property type="protein sequence ID" value="MBK1698228.1"/>
    <property type="molecule type" value="Genomic_DNA"/>
</dbReference>
<gene>
    <name evidence="1" type="ORF">CKO21_13350</name>
</gene>
<accession>A0A934QJH6</accession>
<proteinExistence type="predicted"/>
<dbReference type="PROSITE" id="PS51257">
    <property type="entry name" value="PROKAR_LIPOPROTEIN"/>
    <property type="match status" value="1"/>
</dbReference>
<dbReference type="RefSeq" id="WP_027288654.1">
    <property type="nucleotide sequence ID" value="NZ_NRRE01000026.1"/>
</dbReference>
<name>A0A934QJH6_9PROT</name>
<dbReference type="AlphaFoldDB" id="A0A934QJH6"/>
<protein>
    <submittedName>
        <fullName evidence="1">Uncharacterized protein</fullName>
    </submittedName>
</protein>
<organism evidence="1 2">
    <name type="scientific">Rhodovibrio salinarum</name>
    <dbReference type="NCBI Taxonomy" id="1087"/>
    <lineage>
        <taxon>Bacteria</taxon>
        <taxon>Pseudomonadati</taxon>
        <taxon>Pseudomonadota</taxon>
        <taxon>Alphaproteobacteria</taxon>
        <taxon>Rhodospirillales</taxon>
        <taxon>Rhodovibrionaceae</taxon>
        <taxon>Rhodovibrio</taxon>
    </lineage>
</organism>
<dbReference type="Proteomes" id="UP000778970">
    <property type="component" value="Unassembled WGS sequence"/>
</dbReference>
<reference evidence="1" key="2">
    <citation type="journal article" date="2020" name="Microorganisms">
        <title>Osmotic Adaptation and Compatible Solute Biosynthesis of Phototrophic Bacteria as Revealed from Genome Analyses.</title>
        <authorList>
            <person name="Imhoff J.F."/>
            <person name="Rahn T."/>
            <person name="Kunzel S."/>
            <person name="Keller A."/>
            <person name="Neulinger S.C."/>
        </authorList>
    </citation>
    <scope>NUCLEOTIDE SEQUENCE</scope>
    <source>
        <strain evidence="1">DSM 9154</strain>
    </source>
</reference>
<sequence>MVTRRHFTAGAVTALLLGGCASTQYSRTPANERDPLITGRLTGQQLRSFSKRVANKLRTEAFFINAVSDLRNQIGQTPNLEIDSVRNKTTQDNLSMEQVYFGFEQAFYATDAVAFTRNMPVKHLLLDMDLFEQQTPGANGRTLFDYELMVRVEKIQLSSDPDAPGAGYRRIGIVSDVLRLQRDKSVL</sequence>
<keyword evidence="2" id="KW-1185">Reference proteome</keyword>
<evidence type="ECO:0000313" key="2">
    <source>
        <dbReference type="Proteomes" id="UP000778970"/>
    </source>
</evidence>
<evidence type="ECO:0000313" key="1">
    <source>
        <dbReference type="EMBL" id="MBK1698228.1"/>
    </source>
</evidence>